<dbReference type="GeneID" id="54119582"/>
<accession>A0A1H6ULT1</accession>
<protein>
    <recommendedName>
        <fullName evidence="1">MoaF-like domain-containing protein</fullName>
    </recommendedName>
</protein>
<dbReference type="STRING" id="322505.SAMN04487836_12430"/>
<proteinExistence type="predicted"/>
<dbReference type="Proteomes" id="UP000183028">
    <property type="component" value="Unassembled WGS sequence"/>
</dbReference>
<dbReference type="EMBL" id="FNYK01000036">
    <property type="protein sequence ID" value="SEI93238.1"/>
    <property type="molecule type" value="Genomic_DNA"/>
</dbReference>
<evidence type="ECO:0000259" key="1">
    <source>
        <dbReference type="Pfam" id="PF22036"/>
    </source>
</evidence>
<dbReference type="AlphaFoldDB" id="A0A1H6ULT1"/>
<dbReference type="RefSeq" id="WP_033162180.1">
    <property type="nucleotide sequence ID" value="NZ_CACVPP010000139.1"/>
</dbReference>
<reference evidence="3" key="1">
    <citation type="submission" date="2016-10" db="EMBL/GenBank/DDBJ databases">
        <authorList>
            <person name="Varghese N."/>
        </authorList>
    </citation>
    <scope>NUCLEOTIDE SEQUENCE [LARGE SCALE GENOMIC DNA]</scope>
    <source>
        <strain evidence="3">DSM 20406</strain>
    </source>
</reference>
<dbReference type="OrthoDB" id="1643931at2"/>
<keyword evidence="3" id="KW-1185">Reference proteome</keyword>
<dbReference type="InterPro" id="IPR012674">
    <property type="entry name" value="Calycin"/>
</dbReference>
<organism evidence="2 3">
    <name type="scientific">Sharpea azabuensis</name>
    <dbReference type="NCBI Taxonomy" id="322505"/>
    <lineage>
        <taxon>Bacteria</taxon>
        <taxon>Bacillati</taxon>
        <taxon>Bacillota</taxon>
        <taxon>Erysipelotrichia</taxon>
        <taxon>Erysipelotrichales</taxon>
        <taxon>Coprobacillaceae</taxon>
        <taxon>Sharpea</taxon>
    </lineage>
</organism>
<dbReference type="InterPro" id="IPR053892">
    <property type="entry name" value="MoaF-like"/>
</dbReference>
<evidence type="ECO:0000313" key="3">
    <source>
        <dbReference type="Proteomes" id="UP000183028"/>
    </source>
</evidence>
<dbReference type="Pfam" id="PF22036">
    <property type="entry name" value="MoaF_like"/>
    <property type="match status" value="1"/>
</dbReference>
<dbReference type="Gene3D" id="2.40.128.20">
    <property type="match status" value="1"/>
</dbReference>
<sequence length="114" mass="13256">MSVFEKYQGKRVDVNYETGYHFVIEYLSENELKWTALAKRAEGAPEVEKELYDSYEIGEDEYMINWIEETGLVVSQIANFREGTAYAFMTWPDENAHGHRAKLLHKGTLTVLED</sequence>
<evidence type="ECO:0000313" key="2">
    <source>
        <dbReference type="EMBL" id="SEI93238.1"/>
    </source>
</evidence>
<name>A0A1H6ULT1_9FIRM</name>
<gene>
    <name evidence="2" type="ORF">SAMN04487834_10362</name>
</gene>
<feature type="domain" description="MoaF-like" evidence="1">
    <location>
        <begin position="9"/>
        <end position="96"/>
    </location>
</feature>